<dbReference type="InterPro" id="IPR020843">
    <property type="entry name" value="ER"/>
</dbReference>
<dbReference type="KEGG" id="act:ACLA_017410"/>
<evidence type="ECO:0000256" key="5">
    <source>
        <dbReference type="ARBA" id="ARBA00023002"/>
    </source>
</evidence>
<dbReference type="SMART" id="SM00829">
    <property type="entry name" value="PKS_ER"/>
    <property type="match status" value="1"/>
</dbReference>
<gene>
    <name evidence="8" type="ORF">ACLA_017410</name>
</gene>
<name>A1CC26_ASPCL</name>
<keyword evidence="3 6" id="KW-0479">Metal-binding</keyword>
<dbReference type="RefSeq" id="XP_001274720.1">
    <property type="nucleotide sequence ID" value="XM_001274719.1"/>
</dbReference>
<dbReference type="VEuPathDB" id="FungiDB:ACLA_017410"/>
<dbReference type="HOGENOM" id="CLU_026673_11_3_1"/>
<dbReference type="STRING" id="344612.A1CC26"/>
<evidence type="ECO:0000256" key="4">
    <source>
        <dbReference type="ARBA" id="ARBA00022833"/>
    </source>
</evidence>
<dbReference type="InterPro" id="IPR002328">
    <property type="entry name" value="ADH_Zn_CS"/>
</dbReference>
<dbReference type="GO" id="GO:0016491">
    <property type="term" value="F:oxidoreductase activity"/>
    <property type="evidence" value="ECO:0007669"/>
    <property type="project" value="UniProtKB-KW"/>
</dbReference>
<dbReference type="Gene3D" id="3.40.50.720">
    <property type="entry name" value="NAD(P)-binding Rossmann-like Domain"/>
    <property type="match status" value="1"/>
</dbReference>
<keyword evidence="5" id="KW-0560">Oxidoreductase</keyword>
<reference evidence="8 9" key="1">
    <citation type="journal article" date="2008" name="PLoS Genet.">
        <title>Genomic islands in the pathogenic filamentous fungus Aspergillus fumigatus.</title>
        <authorList>
            <person name="Fedorova N.D."/>
            <person name="Khaldi N."/>
            <person name="Joardar V.S."/>
            <person name="Maiti R."/>
            <person name="Amedeo P."/>
            <person name="Anderson M.J."/>
            <person name="Crabtree J."/>
            <person name="Silva J.C."/>
            <person name="Badger J.H."/>
            <person name="Albarraq A."/>
            <person name="Angiuoli S."/>
            <person name="Bussey H."/>
            <person name="Bowyer P."/>
            <person name="Cotty P.J."/>
            <person name="Dyer P.S."/>
            <person name="Egan A."/>
            <person name="Galens K."/>
            <person name="Fraser-Liggett C.M."/>
            <person name="Haas B.J."/>
            <person name="Inman J.M."/>
            <person name="Kent R."/>
            <person name="Lemieux S."/>
            <person name="Malavazi I."/>
            <person name="Orvis J."/>
            <person name="Roemer T."/>
            <person name="Ronning C.M."/>
            <person name="Sundaram J.P."/>
            <person name="Sutton G."/>
            <person name="Turner G."/>
            <person name="Venter J.C."/>
            <person name="White O.R."/>
            <person name="Whitty B.R."/>
            <person name="Youngman P."/>
            <person name="Wolfe K.H."/>
            <person name="Goldman G.H."/>
            <person name="Wortman J.R."/>
            <person name="Jiang B."/>
            <person name="Denning D.W."/>
            <person name="Nierman W.C."/>
        </authorList>
    </citation>
    <scope>NUCLEOTIDE SEQUENCE [LARGE SCALE GENOMIC DNA]</scope>
    <source>
        <strain evidence="9">ATCC 1007 / CBS 513.65 / DSM 816 / NCTC 3887 / NRRL 1</strain>
    </source>
</reference>
<dbReference type="InterPro" id="IPR036291">
    <property type="entry name" value="NAD(P)-bd_dom_sf"/>
</dbReference>
<dbReference type="AlphaFoldDB" id="A1CC26"/>
<dbReference type="Pfam" id="PF08240">
    <property type="entry name" value="ADH_N"/>
    <property type="match status" value="1"/>
</dbReference>
<evidence type="ECO:0000256" key="2">
    <source>
        <dbReference type="ARBA" id="ARBA00008072"/>
    </source>
</evidence>
<dbReference type="OMA" id="VNAVTPC"/>
<evidence type="ECO:0000259" key="7">
    <source>
        <dbReference type="SMART" id="SM00829"/>
    </source>
</evidence>
<dbReference type="PANTHER" id="PTHR42813">
    <property type="entry name" value="ZINC-TYPE ALCOHOL DEHYDROGENASE-LIKE"/>
    <property type="match status" value="1"/>
</dbReference>
<dbReference type="PANTHER" id="PTHR42813:SF4">
    <property type="entry name" value="NADP-DEPENDENT ISOPROPANOL DEHYDROGENASE"/>
    <property type="match status" value="1"/>
</dbReference>
<proteinExistence type="inferred from homology"/>
<dbReference type="CDD" id="cd08286">
    <property type="entry name" value="FDH_like_ADH2"/>
    <property type="match status" value="1"/>
</dbReference>
<dbReference type="GO" id="GO:0008270">
    <property type="term" value="F:zinc ion binding"/>
    <property type="evidence" value="ECO:0007669"/>
    <property type="project" value="InterPro"/>
</dbReference>
<dbReference type="SUPFAM" id="SSF51735">
    <property type="entry name" value="NAD(P)-binding Rossmann-fold domains"/>
    <property type="match status" value="1"/>
</dbReference>
<dbReference type="InterPro" id="IPR013154">
    <property type="entry name" value="ADH-like_N"/>
</dbReference>
<dbReference type="Proteomes" id="UP000006701">
    <property type="component" value="Unassembled WGS sequence"/>
</dbReference>
<comment type="similarity">
    <text evidence="2 6">Belongs to the zinc-containing alcohol dehydrogenase family.</text>
</comment>
<dbReference type="eggNOG" id="KOG0024">
    <property type="taxonomic scope" value="Eukaryota"/>
</dbReference>
<evidence type="ECO:0000256" key="3">
    <source>
        <dbReference type="ARBA" id="ARBA00022723"/>
    </source>
</evidence>
<evidence type="ECO:0000256" key="1">
    <source>
        <dbReference type="ARBA" id="ARBA00001947"/>
    </source>
</evidence>
<comment type="cofactor">
    <cofactor evidence="1 6">
        <name>Zn(2+)</name>
        <dbReference type="ChEBI" id="CHEBI:29105"/>
    </cofactor>
</comment>
<keyword evidence="4 6" id="KW-0862">Zinc</keyword>
<protein>
    <submittedName>
        <fullName evidence="8">Alcohol dehydrogenase</fullName>
    </submittedName>
</protein>
<keyword evidence="9" id="KW-1185">Reference proteome</keyword>
<dbReference type="PROSITE" id="PS00059">
    <property type="entry name" value="ADH_ZINC"/>
    <property type="match status" value="1"/>
</dbReference>
<dbReference type="Gene3D" id="3.90.180.10">
    <property type="entry name" value="Medium-chain alcohol dehydrogenases, catalytic domain"/>
    <property type="match status" value="1"/>
</dbReference>
<evidence type="ECO:0000313" key="8">
    <source>
        <dbReference type="EMBL" id="EAW13294.1"/>
    </source>
</evidence>
<organism evidence="8 9">
    <name type="scientific">Aspergillus clavatus (strain ATCC 1007 / CBS 513.65 / DSM 816 / NCTC 3887 / NRRL 1 / QM 1276 / 107)</name>
    <dbReference type="NCBI Taxonomy" id="344612"/>
    <lineage>
        <taxon>Eukaryota</taxon>
        <taxon>Fungi</taxon>
        <taxon>Dikarya</taxon>
        <taxon>Ascomycota</taxon>
        <taxon>Pezizomycotina</taxon>
        <taxon>Eurotiomycetes</taxon>
        <taxon>Eurotiomycetidae</taxon>
        <taxon>Eurotiales</taxon>
        <taxon>Aspergillaceae</taxon>
        <taxon>Aspergillus</taxon>
        <taxon>Aspergillus subgen. Fumigati</taxon>
    </lineage>
</organism>
<dbReference type="OrthoDB" id="442947at2759"/>
<dbReference type="GeneID" id="4706630"/>
<dbReference type="EMBL" id="DS027049">
    <property type="protein sequence ID" value="EAW13294.1"/>
    <property type="molecule type" value="Genomic_DNA"/>
</dbReference>
<sequence>MATERRIPSKMKGLIYAGPNTYRVEDRPVPDLRNPTDAIVKMLYSTICGTDLHILKGDVPTVEQGRILGHEGVGTIASLGPAVQGLAEGDLVLISCMTSCGVCPACRKNLHSHCQTGGWKLGNTIDGTQAEYVRIPHAACSLYKLSSEIDPKACVALSDALPTGWECGTINATVQPAGRVVIVGAGPVGLSALMTAKLYTPSLIVVVDQSDTRLGHAKRLGADETVNPQEPGAMEKLNLLTDGEGFDSVIEAVGIPATFELSQQLVAAGGHIANVGVHGQPVALKLNQLWDRNISIKTRLVDTVTIPSLLRLYQSGKLDPSVLFTHYYPFSKIDDAYHSFQNPSEGDTLKVGIEF</sequence>
<dbReference type="InterPro" id="IPR011032">
    <property type="entry name" value="GroES-like_sf"/>
</dbReference>
<evidence type="ECO:0000256" key="6">
    <source>
        <dbReference type="RuleBase" id="RU361277"/>
    </source>
</evidence>
<dbReference type="Pfam" id="PF00107">
    <property type="entry name" value="ADH_zinc_N"/>
    <property type="match status" value="1"/>
</dbReference>
<accession>A1CC26</accession>
<dbReference type="InterPro" id="IPR013149">
    <property type="entry name" value="ADH-like_C"/>
</dbReference>
<dbReference type="SUPFAM" id="SSF50129">
    <property type="entry name" value="GroES-like"/>
    <property type="match status" value="1"/>
</dbReference>
<feature type="domain" description="Enoyl reductase (ER)" evidence="7">
    <location>
        <begin position="18"/>
        <end position="353"/>
    </location>
</feature>
<evidence type="ECO:0000313" key="9">
    <source>
        <dbReference type="Proteomes" id="UP000006701"/>
    </source>
</evidence>